<dbReference type="Pfam" id="PF01018">
    <property type="entry name" value="GTP1_OBG"/>
    <property type="match status" value="1"/>
</dbReference>
<feature type="binding site" evidence="8">
    <location>
        <position position="172"/>
    </location>
    <ligand>
        <name>Mg(2+)</name>
        <dbReference type="ChEBI" id="CHEBI:18420"/>
    </ligand>
</feature>
<feature type="binding site" evidence="8">
    <location>
        <begin position="282"/>
        <end position="285"/>
    </location>
    <ligand>
        <name>GTP</name>
        <dbReference type="ChEBI" id="CHEBI:37565"/>
    </ligand>
</feature>
<evidence type="ECO:0000313" key="14">
    <source>
        <dbReference type="Proteomes" id="UP000322887"/>
    </source>
</evidence>
<comment type="function">
    <text evidence="8">An essential GTPase which binds GTP, GDP and possibly (p)ppGpp with moderate affinity, with high nucleotide exchange rates and a fairly low GTP hydrolysis rate. Plays a role in control of the cell cycle, stress response, ribosome biogenesis and in those bacteria that undergo differentiation, in morphogenesis control.</text>
</comment>
<dbReference type="InterPro" id="IPR006073">
    <property type="entry name" value="GTP-bd"/>
</dbReference>
<feature type="binding site" evidence="8">
    <location>
        <begin position="308"/>
        <end position="310"/>
    </location>
    <ligand>
        <name>GTP</name>
        <dbReference type="ChEBI" id="CHEBI:37565"/>
    </ligand>
</feature>
<evidence type="ECO:0000259" key="10">
    <source>
        <dbReference type="PROSITE" id="PS51883"/>
    </source>
</evidence>
<dbReference type="GO" id="GO:0043022">
    <property type="term" value="F:ribosome binding"/>
    <property type="evidence" value="ECO:0007669"/>
    <property type="project" value="UniProtKB-ARBA"/>
</dbReference>
<dbReference type="InterPro" id="IPR006169">
    <property type="entry name" value="GTP1_OBG_dom"/>
</dbReference>
<dbReference type="GO" id="GO:0005525">
    <property type="term" value="F:GTP binding"/>
    <property type="evidence" value="ECO:0007669"/>
    <property type="project" value="UniProtKB-UniRule"/>
</dbReference>
<evidence type="ECO:0000313" key="12">
    <source>
        <dbReference type="EMBL" id="QEG14335.1"/>
    </source>
</evidence>
<dbReference type="PANTHER" id="PTHR11702">
    <property type="entry name" value="DEVELOPMENTALLY REGULATED GTP-BINDING PROTEIN-RELATED"/>
    <property type="match status" value="1"/>
</dbReference>
<reference evidence="11 13" key="1">
    <citation type="journal article" date="2018" name="Nat. Biotechnol.">
        <title>A standardized bacterial taxonomy based on genome phylogeny substantially revises the tree of life.</title>
        <authorList>
            <person name="Parks D.H."/>
            <person name="Chuvochina M."/>
            <person name="Waite D.W."/>
            <person name="Rinke C."/>
            <person name="Skarshewski A."/>
            <person name="Chaumeil P.A."/>
            <person name="Hugenholtz P."/>
        </authorList>
    </citation>
    <scope>NUCLEOTIDE SEQUENCE [LARGE SCALE GENOMIC DNA]</scope>
    <source>
        <strain evidence="11">UBA9375</strain>
    </source>
</reference>
<protein>
    <recommendedName>
        <fullName evidence="8">GTPase Obg</fullName>
        <ecNumber evidence="8">3.6.5.-</ecNumber>
    </recommendedName>
    <alternativeName>
        <fullName evidence="8">GTP-binding protein Obg</fullName>
    </alternativeName>
</protein>
<evidence type="ECO:0000256" key="3">
    <source>
        <dbReference type="ARBA" id="ARBA00022723"/>
    </source>
</evidence>
<dbReference type="InterPro" id="IPR014100">
    <property type="entry name" value="GTP-bd_Obg/CgtA"/>
</dbReference>
<dbReference type="GO" id="GO:0042254">
    <property type="term" value="P:ribosome biogenesis"/>
    <property type="evidence" value="ECO:0007669"/>
    <property type="project" value="UniProtKB-UniRule"/>
</dbReference>
<dbReference type="PIRSF" id="PIRSF002401">
    <property type="entry name" value="GTP_bd_Obg/CgtA"/>
    <property type="match status" value="1"/>
</dbReference>
<dbReference type="SUPFAM" id="SSF52540">
    <property type="entry name" value="P-loop containing nucleoside triphosphate hydrolases"/>
    <property type="match status" value="1"/>
</dbReference>
<dbReference type="InterPro" id="IPR031167">
    <property type="entry name" value="G_OBG"/>
</dbReference>
<evidence type="ECO:0000256" key="1">
    <source>
        <dbReference type="ARBA" id="ARBA00007699"/>
    </source>
</evidence>
<keyword evidence="6 8" id="KW-0460">Magnesium</keyword>
<evidence type="ECO:0000313" key="13">
    <source>
        <dbReference type="Proteomes" id="UP000263642"/>
    </source>
</evidence>
<dbReference type="Proteomes" id="UP000263642">
    <property type="component" value="Unassembled WGS sequence"/>
</dbReference>
<dbReference type="NCBIfam" id="NF008955">
    <property type="entry name" value="PRK12297.1"/>
    <property type="match status" value="1"/>
</dbReference>
<gene>
    <name evidence="8 12" type="primary">obg</name>
    <name evidence="11" type="ORF">DIT97_32250</name>
    <name evidence="12" type="ORF">GmarT_01680</name>
</gene>
<sequence length="333" mass="35914">MFVDRVDIYCKAGDGGDGCASFRREAHVPRGGPNGGDGGKGGDVIVLADENVSSLGNIIGHKHWNAERGGHGSSSLKTGKCGEDAIIMVPPGTLVIDSKRGNLLRDMKQSGDRVVVAKGGKGGRGNRHFATATHQTPREFEKGGVGELRDISLELKLIADVGLVGKPNAGKSTLLSRLSKAHPEIAAYPFTTKYPNLGLVRVGFDHQFVMADIPGLIEGAHAGVGLGHEFLRHVERTRVLVHLVEPSPMDQTDPIQNYRQIREEMRLYDASLMDRPEIIVVTKSELPDAEPVAELLGEELGRPVMQISSATGSNLDKLVRMIIDELEELEVEA</sequence>
<dbReference type="EMBL" id="DQAY01000199">
    <property type="protein sequence ID" value="HCO27445.1"/>
    <property type="molecule type" value="Genomic_DNA"/>
</dbReference>
<dbReference type="InterPro" id="IPR045086">
    <property type="entry name" value="OBG_GTPase"/>
</dbReference>
<accession>A0A517X4G4</accession>
<dbReference type="SUPFAM" id="SSF82051">
    <property type="entry name" value="Obg GTP-binding protein N-terminal domain"/>
    <property type="match status" value="1"/>
</dbReference>
<dbReference type="RefSeq" id="WP_002648697.1">
    <property type="nucleotide sequence ID" value="NZ_CAXAST010000009.1"/>
</dbReference>
<dbReference type="Proteomes" id="UP000322887">
    <property type="component" value="Chromosome"/>
</dbReference>
<dbReference type="CDD" id="cd01898">
    <property type="entry name" value="Obg"/>
    <property type="match status" value="1"/>
</dbReference>
<dbReference type="GO" id="GO:0000287">
    <property type="term" value="F:magnesium ion binding"/>
    <property type="evidence" value="ECO:0007669"/>
    <property type="project" value="InterPro"/>
</dbReference>
<dbReference type="EC" id="3.6.5.-" evidence="8"/>
<dbReference type="NCBIfam" id="TIGR02729">
    <property type="entry name" value="Obg_CgtA"/>
    <property type="match status" value="1"/>
</dbReference>
<dbReference type="InterPro" id="IPR036726">
    <property type="entry name" value="GTP1_OBG_dom_sf"/>
</dbReference>
<dbReference type="PANTHER" id="PTHR11702:SF31">
    <property type="entry name" value="MITOCHONDRIAL RIBOSOME-ASSOCIATED GTPASE 2"/>
    <property type="match status" value="1"/>
</dbReference>
<dbReference type="PROSITE" id="PS51710">
    <property type="entry name" value="G_OBG"/>
    <property type="match status" value="1"/>
</dbReference>
<comment type="subcellular location">
    <subcellularLocation>
        <location evidence="8">Cytoplasm</location>
    </subcellularLocation>
</comment>
<feature type="binding site" evidence="8">
    <location>
        <begin position="212"/>
        <end position="215"/>
    </location>
    <ligand>
        <name>GTP</name>
        <dbReference type="ChEBI" id="CHEBI:37565"/>
    </ligand>
</feature>
<evidence type="ECO:0000256" key="8">
    <source>
        <dbReference type="HAMAP-Rule" id="MF_01454"/>
    </source>
</evidence>
<accession>A0A3D3RF56</accession>
<dbReference type="PRINTS" id="PR00326">
    <property type="entry name" value="GTP1OBG"/>
</dbReference>
<comment type="subunit">
    <text evidence="8">Monomer.</text>
</comment>
<feature type="binding site" evidence="8">
    <location>
        <position position="192"/>
    </location>
    <ligand>
        <name>Mg(2+)</name>
        <dbReference type="ChEBI" id="CHEBI:18420"/>
    </ligand>
</feature>
<dbReference type="GO" id="GO:0003924">
    <property type="term" value="F:GTPase activity"/>
    <property type="evidence" value="ECO:0007669"/>
    <property type="project" value="UniProtKB-UniRule"/>
</dbReference>
<reference evidence="12 14" key="2">
    <citation type="submission" date="2019-08" db="EMBL/GenBank/DDBJ databases">
        <title>Deep-cultivation of Planctomycetes and their phenomic and genomic characterization uncovers novel biology.</title>
        <authorList>
            <person name="Wiegand S."/>
            <person name="Jogler M."/>
            <person name="Boedeker C."/>
            <person name="Pinto D."/>
            <person name="Vollmers J."/>
            <person name="Rivas-Marin E."/>
            <person name="Kohn T."/>
            <person name="Peeters S.H."/>
            <person name="Heuer A."/>
            <person name="Rast P."/>
            <person name="Oberbeckmann S."/>
            <person name="Bunk B."/>
            <person name="Jeske O."/>
            <person name="Meyerdierks A."/>
            <person name="Storesund J.E."/>
            <person name="Kallscheuer N."/>
            <person name="Luecker S."/>
            <person name="Lage O.M."/>
            <person name="Pohl T."/>
            <person name="Merkel B.J."/>
            <person name="Hornburger P."/>
            <person name="Mueller R.-W."/>
            <person name="Bruemmer F."/>
            <person name="Labrenz M."/>
            <person name="Spormann A.M."/>
            <person name="Op den Camp H."/>
            <person name="Overmann J."/>
            <person name="Amann R."/>
            <person name="Jetten M.S.M."/>
            <person name="Mascher T."/>
            <person name="Medema M.H."/>
            <person name="Devos D.P."/>
            <person name="Kaster A.-K."/>
            <person name="Ovreas L."/>
            <person name="Rohde M."/>
            <person name="Galperin M.Y."/>
            <person name="Jogler C."/>
        </authorList>
    </citation>
    <scope>NUCLEOTIDE SEQUENCE [LARGE SCALE GENOMIC DNA]</scope>
    <source>
        <strain evidence="12 14">DSM 8797</strain>
    </source>
</reference>
<evidence type="ECO:0000259" key="9">
    <source>
        <dbReference type="PROSITE" id="PS51710"/>
    </source>
</evidence>
<dbReference type="Gene3D" id="3.40.50.300">
    <property type="entry name" value="P-loop containing nucleotide triphosphate hydrolases"/>
    <property type="match status" value="1"/>
</dbReference>
<dbReference type="PROSITE" id="PS00905">
    <property type="entry name" value="GTP1_OBG"/>
    <property type="match status" value="1"/>
</dbReference>
<dbReference type="HAMAP" id="MF_01454">
    <property type="entry name" value="GTPase_Obg"/>
    <property type="match status" value="1"/>
</dbReference>
<evidence type="ECO:0000256" key="5">
    <source>
        <dbReference type="ARBA" id="ARBA00022801"/>
    </source>
</evidence>
<comment type="similarity">
    <text evidence="1 8">Belongs to the TRAFAC class OBG-HflX-like GTPase superfamily. OBG GTPase family.</text>
</comment>
<evidence type="ECO:0000313" key="11">
    <source>
        <dbReference type="EMBL" id="HCO27445.1"/>
    </source>
</evidence>
<keyword evidence="2 8" id="KW-0963">Cytoplasm</keyword>
<proteinExistence type="inferred from homology"/>
<keyword evidence="3 8" id="KW-0479">Metal-binding</keyword>
<keyword evidence="5 8" id="KW-0378">Hydrolase</keyword>
<dbReference type="AlphaFoldDB" id="A0A3D3RF56"/>
<evidence type="ECO:0000256" key="7">
    <source>
        <dbReference type="ARBA" id="ARBA00023134"/>
    </source>
</evidence>
<organism evidence="11 13">
    <name type="scientific">Gimesia maris</name>
    <dbReference type="NCBI Taxonomy" id="122"/>
    <lineage>
        <taxon>Bacteria</taxon>
        <taxon>Pseudomonadati</taxon>
        <taxon>Planctomycetota</taxon>
        <taxon>Planctomycetia</taxon>
        <taxon>Planctomycetales</taxon>
        <taxon>Planctomycetaceae</taxon>
        <taxon>Gimesia</taxon>
    </lineage>
</organism>
<dbReference type="NCBIfam" id="NF008956">
    <property type="entry name" value="PRK12299.1"/>
    <property type="match status" value="1"/>
</dbReference>
<evidence type="ECO:0000256" key="6">
    <source>
        <dbReference type="ARBA" id="ARBA00022842"/>
    </source>
</evidence>
<dbReference type="Pfam" id="PF01926">
    <property type="entry name" value="MMR_HSR1"/>
    <property type="match status" value="1"/>
</dbReference>
<dbReference type="InterPro" id="IPR027417">
    <property type="entry name" value="P-loop_NTPase"/>
</dbReference>
<keyword evidence="14" id="KW-1185">Reference proteome</keyword>
<comment type="cofactor">
    <cofactor evidence="8">
        <name>Mg(2+)</name>
        <dbReference type="ChEBI" id="CHEBI:18420"/>
    </cofactor>
</comment>
<feature type="binding site" evidence="8">
    <location>
        <begin position="190"/>
        <end position="194"/>
    </location>
    <ligand>
        <name>GTP</name>
        <dbReference type="ChEBI" id="CHEBI:37565"/>
    </ligand>
</feature>
<feature type="domain" description="Obg" evidence="10">
    <location>
        <begin position="1"/>
        <end position="158"/>
    </location>
</feature>
<dbReference type="FunFam" id="2.70.210.12:FF:000001">
    <property type="entry name" value="GTPase Obg"/>
    <property type="match status" value="1"/>
</dbReference>
<dbReference type="InterPro" id="IPR006074">
    <property type="entry name" value="GTP1-OBG_CS"/>
</dbReference>
<dbReference type="PROSITE" id="PS51883">
    <property type="entry name" value="OBG"/>
    <property type="match status" value="1"/>
</dbReference>
<name>A0A3D3RF56_9PLAN</name>
<feature type="domain" description="OBG-type G" evidence="9">
    <location>
        <begin position="159"/>
        <end position="327"/>
    </location>
</feature>
<evidence type="ECO:0000256" key="2">
    <source>
        <dbReference type="ARBA" id="ARBA00022490"/>
    </source>
</evidence>
<feature type="binding site" evidence="8">
    <location>
        <begin position="165"/>
        <end position="172"/>
    </location>
    <ligand>
        <name>GTP</name>
        <dbReference type="ChEBI" id="CHEBI:37565"/>
    </ligand>
</feature>
<dbReference type="GeneID" id="98644869"/>
<dbReference type="GO" id="GO:0005737">
    <property type="term" value="C:cytoplasm"/>
    <property type="evidence" value="ECO:0007669"/>
    <property type="project" value="UniProtKB-SubCell"/>
</dbReference>
<dbReference type="EMBL" id="CP042910">
    <property type="protein sequence ID" value="QEG14335.1"/>
    <property type="molecule type" value="Genomic_DNA"/>
</dbReference>
<keyword evidence="7 8" id="KW-0342">GTP-binding</keyword>
<keyword evidence="4 8" id="KW-0547">Nucleotide-binding</keyword>
<dbReference type="Gene3D" id="2.70.210.12">
    <property type="entry name" value="GTP1/OBG domain"/>
    <property type="match status" value="1"/>
</dbReference>
<evidence type="ECO:0000256" key="4">
    <source>
        <dbReference type="ARBA" id="ARBA00022741"/>
    </source>
</evidence>